<evidence type="ECO:0000259" key="8">
    <source>
        <dbReference type="Pfam" id="PF23097"/>
    </source>
</evidence>
<dbReference type="FunFam" id="2.130.10.10:FF:000814">
    <property type="entry name" value="Embryo sac development arrest 7"/>
    <property type="match status" value="1"/>
</dbReference>
<evidence type="ECO:0000313" key="10">
    <source>
        <dbReference type="EMBL" id="OAE21802.1"/>
    </source>
</evidence>
<keyword evidence="4" id="KW-0677">Repeat</keyword>
<keyword evidence="5" id="KW-0539">Nucleus</keyword>
<dbReference type="GO" id="GO:0030686">
    <property type="term" value="C:90S preribosome"/>
    <property type="evidence" value="ECO:0007669"/>
    <property type="project" value="TreeGrafter"/>
</dbReference>
<dbReference type="Pfam" id="PF08159">
    <property type="entry name" value="NUC153"/>
    <property type="match status" value="1"/>
</dbReference>
<proteinExistence type="inferred from homology"/>
<dbReference type="AlphaFoldDB" id="A0A176VNA5"/>
<feature type="region of interest" description="Disordered" evidence="6">
    <location>
        <begin position="541"/>
        <end position="598"/>
    </location>
</feature>
<protein>
    <submittedName>
        <fullName evidence="10">Uncharacterized protein</fullName>
    </submittedName>
</protein>
<dbReference type="InterPro" id="IPR056551">
    <property type="entry name" value="Beta-prop_NOL10_N"/>
</dbReference>
<comment type="caution">
    <text evidence="10">The sequence shown here is derived from an EMBL/GenBank/DDBJ whole genome shotgun (WGS) entry which is preliminary data.</text>
</comment>
<dbReference type="InterPro" id="IPR040382">
    <property type="entry name" value="NOL10/Enp2"/>
</dbReference>
<dbReference type="Pfam" id="PF23098">
    <property type="entry name" value="Beta-prop_NOL10_N"/>
    <property type="match status" value="1"/>
</dbReference>
<dbReference type="EMBL" id="LVLJ01003342">
    <property type="protein sequence ID" value="OAE21802.1"/>
    <property type="molecule type" value="Genomic_DNA"/>
</dbReference>
<dbReference type="GO" id="GO:0032040">
    <property type="term" value="C:small-subunit processome"/>
    <property type="evidence" value="ECO:0007669"/>
    <property type="project" value="TreeGrafter"/>
</dbReference>
<organism evidence="10 11">
    <name type="scientific">Marchantia polymorpha subsp. ruderalis</name>
    <dbReference type="NCBI Taxonomy" id="1480154"/>
    <lineage>
        <taxon>Eukaryota</taxon>
        <taxon>Viridiplantae</taxon>
        <taxon>Streptophyta</taxon>
        <taxon>Embryophyta</taxon>
        <taxon>Marchantiophyta</taxon>
        <taxon>Marchantiopsida</taxon>
        <taxon>Marchantiidae</taxon>
        <taxon>Marchantiales</taxon>
        <taxon>Marchantiaceae</taxon>
        <taxon>Marchantia</taxon>
    </lineage>
</organism>
<dbReference type="Pfam" id="PF23097">
    <property type="entry name" value="NOL10_2nd"/>
    <property type="match status" value="1"/>
</dbReference>
<feature type="compositionally biased region" description="Acidic residues" evidence="6">
    <location>
        <begin position="545"/>
        <end position="567"/>
    </location>
</feature>
<feature type="domain" description="Nucleolar protein 10-like second" evidence="8">
    <location>
        <begin position="375"/>
        <end position="423"/>
    </location>
</feature>
<feature type="compositionally biased region" description="Basic residues" evidence="6">
    <location>
        <begin position="576"/>
        <end position="588"/>
    </location>
</feature>
<keyword evidence="11" id="KW-1185">Reference proteome</keyword>
<gene>
    <name evidence="10" type="ORF">AXG93_2550s1410</name>
</gene>
<accession>A0A176VNA5</accession>
<evidence type="ECO:0000313" key="11">
    <source>
        <dbReference type="Proteomes" id="UP000077202"/>
    </source>
</evidence>
<feature type="region of interest" description="Disordered" evidence="6">
    <location>
        <begin position="630"/>
        <end position="724"/>
    </location>
</feature>
<dbReference type="InterPro" id="IPR012580">
    <property type="entry name" value="NUC153"/>
</dbReference>
<feature type="compositionally biased region" description="Basic and acidic residues" evidence="6">
    <location>
        <begin position="661"/>
        <end position="671"/>
    </location>
</feature>
<feature type="domain" description="Nucleolar protein 10-like N-terminal" evidence="9">
    <location>
        <begin position="7"/>
        <end position="374"/>
    </location>
</feature>
<evidence type="ECO:0000256" key="4">
    <source>
        <dbReference type="ARBA" id="ARBA00022737"/>
    </source>
</evidence>
<evidence type="ECO:0000256" key="3">
    <source>
        <dbReference type="ARBA" id="ARBA00022574"/>
    </source>
</evidence>
<feature type="compositionally biased region" description="Gly residues" evidence="6">
    <location>
        <begin position="694"/>
        <end position="724"/>
    </location>
</feature>
<feature type="domain" description="NUC153" evidence="7">
    <location>
        <begin position="499"/>
        <end position="525"/>
    </location>
</feature>
<dbReference type="GO" id="GO:0000462">
    <property type="term" value="P:maturation of SSU-rRNA from tricistronic rRNA transcript (SSU-rRNA, 5.8S rRNA, LSU-rRNA)"/>
    <property type="evidence" value="ECO:0007669"/>
    <property type="project" value="TreeGrafter"/>
</dbReference>
<dbReference type="Gene3D" id="2.130.10.10">
    <property type="entry name" value="YVTN repeat-like/Quinoprotein amine dehydrogenase"/>
    <property type="match status" value="2"/>
</dbReference>
<dbReference type="PANTHER" id="PTHR14927">
    <property type="entry name" value="NUCLEOLAR PROTEIN 10"/>
    <property type="match status" value="1"/>
</dbReference>
<dbReference type="Proteomes" id="UP000077202">
    <property type="component" value="Unassembled WGS sequence"/>
</dbReference>
<dbReference type="InterPro" id="IPR015943">
    <property type="entry name" value="WD40/YVTN_repeat-like_dom_sf"/>
</dbReference>
<feature type="region of interest" description="Disordered" evidence="6">
    <location>
        <begin position="471"/>
        <end position="490"/>
    </location>
</feature>
<dbReference type="PANTHER" id="PTHR14927:SF0">
    <property type="entry name" value="NUCLEOLAR PROTEIN 10"/>
    <property type="match status" value="1"/>
</dbReference>
<dbReference type="InterPro" id="IPR056550">
    <property type="entry name" value="NOL10_2nd"/>
</dbReference>
<evidence type="ECO:0000259" key="9">
    <source>
        <dbReference type="Pfam" id="PF23098"/>
    </source>
</evidence>
<evidence type="ECO:0000259" key="7">
    <source>
        <dbReference type="Pfam" id="PF08159"/>
    </source>
</evidence>
<keyword evidence="3" id="KW-0853">WD repeat</keyword>
<evidence type="ECO:0000256" key="1">
    <source>
        <dbReference type="ARBA" id="ARBA00004604"/>
    </source>
</evidence>
<comment type="similarity">
    <text evidence="2">Belongs to the WD repeat NOL10/ENP2 family.</text>
</comment>
<name>A0A176VNA5_MARPO</name>
<evidence type="ECO:0000256" key="5">
    <source>
        <dbReference type="ARBA" id="ARBA00023242"/>
    </source>
</evidence>
<evidence type="ECO:0000256" key="6">
    <source>
        <dbReference type="SAM" id="MobiDB-lite"/>
    </source>
</evidence>
<comment type="subcellular location">
    <subcellularLocation>
        <location evidence="1">Nucleus</location>
        <location evidence="1">Nucleolus</location>
    </subcellularLocation>
</comment>
<evidence type="ECO:0000256" key="2">
    <source>
        <dbReference type="ARBA" id="ARBA00005264"/>
    </source>
</evidence>
<dbReference type="SUPFAM" id="SSF50978">
    <property type="entry name" value="WD40 repeat-like"/>
    <property type="match status" value="1"/>
</dbReference>
<dbReference type="InterPro" id="IPR036322">
    <property type="entry name" value="WD40_repeat_dom_sf"/>
</dbReference>
<reference evidence="10" key="1">
    <citation type="submission" date="2016-03" db="EMBL/GenBank/DDBJ databases">
        <title>Mechanisms controlling the formation of the plant cell surface in tip-growing cells are functionally conserved among land plants.</title>
        <authorList>
            <person name="Honkanen S."/>
            <person name="Jones V.A."/>
            <person name="Morieri G."/>
            <person name="Champion C."/>
            <person name="Hetherington A.J."/>
            <person name="Kelly S."/>
            <person name="Saint-Marcoux D."/>
            <person name="Proust H."/>
            <person name="Prescott H."/>
            <person name="Dolan L."/>
        </authorList>
    </citation>
    <scope>NUCLEOTIDE SEQUENCE [LARGE SCALE GENOMIC DNA]</scope>
    <source>
        <tissue evidence="10">Whole gametophyte</tissue>
    </source>
</reference>
<sequence length="830" mass="92139">MSGPGGMKVTSLNGVKVYAVSGQRSFATWVAPAKMRALRKDDEYMRRIELLQDLQFDTASTRIKATRDGQYLVASGIYPPQVKVYELKEMSLKFERHLNSEIVDFQVLSEDYSKMAFLCADRSVCLHAKFGSYFSTRIPRMGRDLSYDCWSCDLLVAASSQEIYRLNLEQGRFLAPLQTESPGVNVLGRSLVHGMIAAGGDDGAIECYDLRQKASIGRIDAAASTDNPDQEITALRFDEGEGILLAAGTSSGQVLVYDLRSSKPIHTKDHMYGAPIIDIKWHESVSSKSRHLITTDTRVMRIWEPQTGKALTSIESPAGEINDVCVYPNSGLIFMALDSPRMSSYFVPSLGPAPSWCSFLENLTEELEENPQTTIYDDFKFVTRKDLEALNLTNLLGTNLLRAYMHGFFIDHRLYNKAKSMADPFAYEEYRNERVLQKMDAERAARITIKTKLPKVNKELAARILKKSEKLGEDDQEEETGEAGRRAARKKSGISILKDDRFAAMFEDEAYQVDEGTAEYKALHPNVDKRKPFLVDEHFDLVSDKEDEESEEEDDGSSSGDSMDDGDDERRDRPEKKKPKKSKQKKFPKALSESGPRFYEAKDEVHAQAFKKKVSLVAEQKLPLGARVEDAEKSTYRHHRNGAEVKGLGGSRQISFNPKRSSRDESPDGRSYKTGYRPKKRGIQELGLKSDSPGGRGRGRGGFRGGRGGGRGGGGGGGSRGGGRVILDVVVPKHTYPRPSSIQYGHPLYDRNRPMIRKKRDYGDQIVPSGSEGLFVGEAVCCCGSKVSVLEASVRGVRPLKLPSGPSAPIVPNIRMSRQDGPGHPEIGSL</sequence>
<feature type="region of interest" description="Disordered" evidence="6">
    <location>
        <begin position="810"/>
        <end position="830"/>
    </location>
</feature>